<evidence type="ECO:0000256" key="1">
    <source>
        <dbReference type="SAM" id="MobiDB-lite"/>
    </source>
</evidence>
<feature type="region of interest" description="Disordered" evidence="1">
    <location>
        <begin position="65"/>
        <end position="89"/>
    </location>
</feature>
<gene>
    <name evidence="2" type="ORF">B296_00057992</name>
</gene>
<feature type="compositionally biased region" description="Basic and acidic residues" evidence="1">
    <location>
        <begin position="189"/>
        <end position="200"/>
    </location>
</feature>
<name>A0A426XA52_ENSVE</name>
<sequence length="200" mass="20788">MIRLAVHLEHLSHTPAFIGAQPDQAPLWRGSDVIADERFYEPGAGPAEEVRAGVHCAGKVRPPVGDRWRRSDRVRRHRSSACRGGPRVHQRAAPQAAVLRGARLRRRSVAVAAGLVLPFSEAELLLGGERLAVRRLGQGKAACPGSGGGLSCVSVGATGASGGAKAAQVCGHLSPVPGASAQPWPLAGDRCEAGRGEGED</sequence>
<accession>A0A426XA52</accession>
<organism evidence="2 3">
    <name type="scientific">Ensete ventricosum</name>
    <name type="common">Abyssinian banana</name>
    <name type="synonym">Musa ensete</name>
    <dbReference type="NCBI Taxonomy" id="4639"/>
    <lineage>
        <taxon>Eukaryota</taxon>
        <taxon>Viridiplantae</taxon>
        <taxon>Streptophyta</taxon>
        <taxon>Embryophyta</taxon>
        <taxon>Tracheophyta</taxon>
        <taxon>Spermatophyta</taxon>
        <taxon>Magnoliopsida</taxon>
        <taxon>Liliopsida</taxon>
        <taxon>Zingiberales</taxon>
        <taxon>Musaceae</taxon>
        <taxon>Ensete</taxon>
    </lineage>
</organism>
<reference evidence="2 3" key="1">
    <citation type="journal article" date="2014" name="Agronomy (Basel)">
        <title>A Draft Genome Sequence for Ensete ventricosum, the Drought-Tolerant Tree Against Hunger.</title>
        <authorList>
            <person name="Harrison J."/>
            <person name="Moore K.A."/>
            <person name="Paszkiewicz K."/>
            <person name="Jones T."/>
            <person name="Grant M."/>
            <person name="Ambacheew D."/>
            <person name="Muzemil S."/>
            <person name="Studholme D.J."/>
        </authorList>
    </citation>
    <scope>NUCLEOTIDE SEQUENCE [LARGE SCALE GENOMIC DNA]</scope>
</reference>
<dbReference type="EMBL" id="AMZH03023700">
    <property type="protein sequence ID" value="RRT36365.1"/>
    <property type="molecule type" value="Genomic_DNA"/>
</dbReference>
<dbReference type="AlphaFoldDB" id="A0A426XA52"/>
<proteinExistence type="predicted"/>
<dbReference type="Proteomes" id="UP000287651">
    <property type="component" value="Unassembled WGS sequence"/>
</dbReference>
<feature type="region of interest" description="Disordered" evidence="1">
    <location>
        <begin position="181"/>
        <end position="200"/>
    </location>
</feature>
<evidence type="ECO:0000313" key="3">
    <source>
        <dbReference type="Proteomes" id="UP000287651"/>
    </source>
</evidence>
<protein>
    <submittedName>
        <fullName evidence="2">Uncharacterized protein</fullName>
    </submittedName>
</protein>
<evidence type="ECO:0000313" key="2">
    <source>
        <dbReference type="EMBL" id="RRT36365.1"/>
    </source>
</evidence>
<feature type="compositionally biased region" description="Basic residues" evidence="1">
    <location>
        <begin position="72"/>
        <end position="89"/>
    </location>
</feature>
<comment type="caution">
    <text evidence="2">The sequence shown here is derived from an EMBL/GenBank/DDBJ whole genome shotgun (WGS) entry which is preliminary data.</text>
</comment>